<dbReference type="OrthoDB" id="2991331at2"/>
<keyword evidence="1" id="KW-0175">Coiled coil</keyword>
<evidence type="ECO:0000256" key="1">
    <source>
        <dbReference type="SAM" id="Coils"/>
    </source>
</evidence>
<dbReference type="EMBL" id="MLQQ01000040">
    <property type="protein sequence ID" value="OIJ10087.1"/>
    <property type="molecule type" value="Genomic_DNA"/>
</dbReference>
<proteinExistence type="predicted"/>
<protein>
    <submittedName>
        <fullName evidence="2">Uncharacterized protein</fullName>
    </submittedName>
</protein>
<dbReference type="InterPro" id="IPR019673">
    <property type="entry name" value="Spore_germination_GerPC"/>
</dbReference>
<dbReference type="Proteomes" id="UP000180098">
    <property type="component" value="Unassembled WGS sequence"/>
</dbReference>
<dbReference type="Pfam" id="PF10737">
    <property type="entry name" value="GerPC"/>
    <property type="match status" value="1"/>
</dbReference>
<feature type="coiled-coil region" evidence="1">
    <location>
        <begin position="11"/>
        <end position="45"/>
    </location>
</feature>
<evidence type="ECO:0000313" key="3">
    <source>
        <dbReference type="Proteomes" id="UP000180098"/>
    </source>
</evidence>
<organism evidence="2 3">
    <name type="scientific">Anaerobacillus arseniciselenatis</name>
    <dbReference type="NCBI Taxonomy" id="85682"/>
    <lineage>
        <taxon>Bacteria</taxon>
        <taxon>Bacillati</taxon>
        <taxon>Bacillota</taxon>
        <taxon>Bacilli</taxon>
        <taxon>Bacillales</taxon>
        <taxon>Bacillaceae</taxon>
        <taxon>Anaerobacillus</taxon>
    </lineage>
</organism>
<sequence>MYYQYDYSTYFQQIYQQLEAQQSKIDELEETIDILLDEISTLKNQASQQPGKIEYKFDQLKVERLEGTLNIGITPNGGVEPNSIDDFTVNRNNIDVPVVQQQHPKFYENIKKKVYDYLNNGCFDAMKSLEQHYNYQLDIPYRNFIVEDIKKQIDKRIQYYLKDVNLQDESEEALKQIEETTVNNVINDINRTMEEFIKHLPQKGE</sequence>
<name>A0A1S2LED6_9BACI</name>
<comment type="caution">
    <text evidence="2">The sequence shown here is derived from an EMBL/GenBank/DDBJ whole genome shotgun (WGS) entry which is preliminary data.</text>
</comment>
<reference evidence="2 3" key="1">
    <citation type="submission" date="2016-10" db="EMBL/GenBank/DDBJ databases">
        <title>Draft genome sequences of four alkaliphilic bacteria belonging to the Anaerobacillus genus.</title>
        <authorList>
            <person name="Bassil N.M."/>
            <person name="Lloyd J.R."/>
        </authorList>
    </citation>
    <scope>NUCLEOTIDE SEQUENCE [LARGE SCALE GENOMIC DNA]</scope>
    <source>
        <strain evidence="2 3">DSM 15340</strain>
    </source>
</reference>
<keyword evidence="3" id="KW-1185">Reference proteome</keyword>
<evidence type="ECO:0000313" key="2">
    <source>
        <dbReference type="EMBL" id="OIJ10087.1"/>
    </source>
</evidence>
<gene>
    <name evidence="2" type="ORF">BKP35_13280</name>
</gene>
<dbReference type="RefSeq" id="WP_071313851.1">
    <property type="nucleotide sequence ID" value="NZ_MLQQ01000040.1"/>
</dbReference>
<dbReference type="AlphaFoldDB" id="A0A1S2LED6"/>
<accession>A0A1S2LED6</accession>